<comment type="caution">
    <text evidence="2">The sequence shown here is derived from an EMBL/GenBank/DDBJ whole genome shotgun (WGS) entry which is preliminary data.</text>
</comment>
<dbReference type="EMBL" id="VNHU01000001">
    <property type="protein sequence ID" value="TYP77138.1"/>
    <property type="molecule type" value="Genomic_DNA"/>
</dbReference>
<name>A0A5S5CEQ2_9FLAO</name>
<proteinExistence type="predicted"/>
<accession>A0A5S5CEQ2</accession>
<keyword evidence="1" id="KW-0732">Signal</keyword>
<dbReference type="RefSeq" id="WP_148781159.1">
    <property type="nucleotide sequence ID" value="NZ_VNHU01000001.1"/>
</dbReference>
<dbReference type="PROSITE" id="PS51257">
    <property type="entry name" value="PROKAR_LIPOPROTEIN"/>
    <property type="match status" value="1"/>
</dbReference>
<feature type="chain" id="PRO_5024307683" description="Nitrite reductase/ring-hydroxylating ferredoxin subunit" evidence="1">
    <location>
        <begin position="19"/>
        <end position="146"/>
    </location>
</feature>
<evidence type="ECO:0008006" key="4">
    <source>
        <dbReference type="Google" id="ProtNLM"/>
    </source>
</evidence>
<protein>
    <recommendedName>
        <fullName evidence="4">Nitrite reductase/ring-hydroxylating ferredoxin subunit</fullName>
    </recommendedName>
</protein>
<evidence type="ECO:0000313" key="3">
    <source>
        <dbReference type="Proteomes" id="UP000324376"/>
    </source>
</evidence>
<dbReference type="OrthoDB" id="1201186at2"/>
<keyword evidence="3" id="KW-1185">Reference proteome</keyword>
<feature type="signal peptide" evidence="1">
    <location>
        <begin position="1"/>
        <end position="18"/>
    </location>
</feature>
<dbReference type="Proteomes" id="UP000324376">
    <property type="component" value="Unassembled WGS sequence"/>
</dbReference>
<sequence>MKYFTLPLLLVFLMVSCASDDDARISNPFIPSVNFTHSINLDLPQYNMLKFPNNSYVETLAGVGVKGVIIYNIDNTLYSAFELSDPNITPSSCSALTVKGIEASSNCDNTTNVYEIVNGKQIKGEGGYPLVRYAIRRDGNRLTITN</sequence>
<evidence type="ECO:0000313" key="2">
    <source>
        <dbReference type="EMBL" id="TYP77138.1"/>
    </source>
</evidence>
<dbReference type="AlphaFoldDB" id="A0A5S5CEQ2"/>
<gene>
    <name evidence="2" type="ORF">BD809_101288</name>
</gene>
<evidence type="ECO:0000256" key="1">
    <source>
        <dbReference type="SAM" id="SignalP"/>
    </source>
</evidence>
<organism evidence="2 3">
    <name type="scientific">Aquimarina intermedia</name>
    <dbReference type="NCBI Taxonomy" id="350814"/>
    <lineage>
        <taxon>Bacteria</taxon>
        <taxon>Pseudomonadati</taxon>
        <taxon>Bacteroidota</taxon>
        <taxon>Flavobacteriia</taxon>
        <taxon>Flavobacteriales</taxon>
        <taxon>Flavobacteriaceae</taxon>
        <taxon>Aquimarina</taxon>
    </lineage>
</organism>
<reference evidence="2 3" key="1">
    <citation type="submission" date="2019-07" db="EMBL/GenBank/DDBJ databases">
        <title>Genomic Encyclopedia of Archaeal and Bacterial Type Strains, Phase II (KMG-II): from individual species to whole genera.</title>
        <authorList>
            <person name="Goeker M."/>
        </authorList>
    </citation>
    <scope>NUCLEOTIDE SEQUENCE [LARGE SCALE GENOMIC DNA]</scope>
    <source>
        <strain evidence="2 3">DSM 17527</strain>
    </source>
</reference>